<dbReference type="EMBL" id="ML976194">
    <property type="protein sequence ID" value="KAF1936347.1"/>
    <property type="molecule type" value="Genomic_DNA"/>
</dbReference>
<feature type="region of interest" description="Disordered" evidence="1">
    <location>
        <begin position="387"/>
        <end position="418"/>
    </location>
</feature>
<dbReference type="Proteomes" id="UP000800038">
    <property type="component" value="Unassembled WGS sequence"/>
</dbReference>
<proteinExistence type="predicted"/>
<feature type="compositionally biased region" description="Pro residues" evidence="1">
    <location>
        <begin position="660"/>
        <end position="671"/>
    </location>
</feature>
<feature type="compositionally biased region" description="Polar residues" evidence="1">
    <location>
        <begin position="152"/>
        <end position="165"/>
    </location>
</feature>
<feature type="compositionally biased region" description="Polar residues" evidence="1">
    <location>
        <begin position="57"/>
        <end position="68"/>
    </location>
</feature>
<feature type="compositionally biased region" description="Polar residues" evidence="1">
    <location>
        <begin position="560"/>
        <end position="576"/>
    </location>
</feature>
<feature type="region of interest" description="Disordered" evidence="1">
    <location>
        <begin position="1"/>
        <end position="269"/>
    </location>
</feature>
<dbReference type="OrthoDB" id="3941134at2759"/>
<feature type="compositionally biased region" description="Low complexity" evidence="1">
    <location>
        <begin position="761"/>
        <end position="776"/>
    </location>
</feature>
<feature type="compositionally biased region" description="Basic and acidic residues" evidence="1">
    <location>
        <begin position="76"/>
        <end position="97"/>
    </location>
</feature>
<accession>A0A6A5SG18</accession>
<organism evidence="2 3">
    <name type="scientific">Clathrospora elynae</name>
    <dbReference type="NCBI Taxonomy" id="706981"/>
    <lineage>
        <taxon>Eukaryota</taxon>
        <taxon>Fungi</taxon>
        <taxon>Dikarya</taxon>
        <taxon>Ascomycota</taxon>
        <taxon>Pezizomycotina</taxon>
        <taxon>Dothideomycetes</taxon>
        <taxon>Pleosporomycetidae</taxon>
        <taxon>Pleosporales</taxon>
        <taxon>Diademaceae</taxon>
        <taxon>Clathrospora</taxon>
    </lineage>
</organism>
<feature type="compositionally biased region" description="Polar residues" evidence="1">
    <location>
        <begin position="118"/>
        <end position="130"/>
    </location>
</feature>
<feature type="compositionally biased region" description="Acidic residues" evidence="1">
    <location>
        <begin position="201"/>
        <end position="219"/>
    </location>
</feature>
<gene>
    <name evidence="2" type="ORF">EJ02DRAFT_359318</name>
</gene>
<feature type="compositionally biased region" description="Low complexity" evidence="1">
    <location>
        <begin position="223"/>
        <end position="237"/>
    </location>
</feature>
<sequence>MDHWGDPWADNADEQKPATKNEVTSPQPPLHAPTPVLLNGFLDDAGWGNDDGFGDWATSSGNDATATDTRIADPSPLRHDGGIEVAPHWDVEERKDALTQPGGDDWAGQVQHAPDADNGSSEPSDTSTTVPLDPAYPIKPASHLQPDDDSSARPSTAPSETSRNDVPTESPRTSTEEESGVAKASQAEQSLGEDATRLDTEGDEDSDTEAESIDSEDAGEQFGTSTEDTLLTDETSGQAETAQDAVSQSEQAADNSSTARTALPTDSPSTTIANSVGIGAYSLDPSLLDNLFPPHLNVEELDEAPDDPLHSIPGRKAWYRLTRKQTMREFNSGNGEDNYIRVTWAGSQVRTEVNKIVGRWAREDRLSGTGAGARASFYWDTAAPMDPKVPSGHSRTKTSVPAPRAVAPSRHSLPPSTANAPAAFNWSSASAEVDLWKQNGSGLRSVSSPIAQKHTARDDILAQAPRAVSVHLTPRNIEEMHMPTLAAANETPLVARVIAPPVTHAPATSSDSWGKLDTLATDTPVQEQNANANAPIDDDDDWGEMISSPTVSTPIAVQSTATSRDNTVSTPQTLPTQGHPADTMHAASIVRLRSTISPTSAIFGAKSFVPLFAEQAPIGPGILKPTNRPVASTPEKTKHGIPPPFTAFTSNTSQSDPARPSTPPPAAPVPTEPIAEAWAEPQDDGFSAFTSSTLPTEPARPSTPPPPAAVPVEPSVDSWADADFSFFESAPPTTAPVLAHPKHEPSDPFSVSTTPPRSKGAAYSSRSRSTSVASSAKTFTRSPPRNLTPPPVQPLTGATNAAQRRKNEEEQVISNVLAGLPNLNYMLR</sequence>
<evidence type="ECO:0008006" key="4">
    <source>
        <dbReference type="Google" id="ProtNLM"/>
    </source>
</evidence>
<evidence type="ECO:0000313" key="3">
    <source>
        <dbReference type="Proteomes" id="UP000800038"/>
    </source>
</evidence>
<dbReference type="AlphaFoldDB" id="A0A6A5SG18"/>
<reference evidence="2" key="1">
    <citation type="journal article" date="2020" name="Stud. Mycol.">
        <title>101 Dothideomycetes genomes: a test case for predicting lifestyles and emergence of pathogens.</title>
        <authorList>
            <person name="Haridas S."/>
            <person name="Albert R."/>
            <person name="Binder M."/>
            <person name="Bloem J."/>
            <person name="Labutti K."/>
            <person name="Salamov A."/>
            <person name="Andreopoulos B."/>
            <person name="Baker S."/>
            <person name="Barry K."/>
            <person name="Bills G."/>
            <person name="Bluhm B."/>
            <person name="Cannon C."/>
            <person name="Castanera R."/>
            <person name="Culley D."/>
            <person name="Daum C."/>
            <person name="Ezra D."/>
            <person name="Gonzalez J."/>
            <person name="Henrissat B."/>
            <person name="Kuo A."/>
            <person name="Liang C."/>
            <person name="Lipzen A."/>
            <person name="Lutzoni F."/>
            <person name="Magnuson J."/>
            <person name="Mondo S."/>
            <person name="Nolan M."/>
            <person name="Ohm R."/>
            <person name="Pangilinan J."/>
            <person name="Park H.-J."/>
            <person name="Ramirez L."/>
            <person name="Alfaro M."/>
            <person name="Sun H."/>
            <person name="Tritt A."/>
            <person name="Yoshinaga Y."/>
            <person name="Zwiers L.-H."/>
            <person name="Turgeon B."/>
            <person name="Goodwin S."/>
            <person name="Spatafora J."/>
            <person name="Crous P."/>
            <person name="Grigoriev I."/>
        </authorList>
    </citation>
    <scope>NUCLEOTIDE SEQUENCE</scope>
    <source>
        <strain evidence="2">CBS 161.51</strain>
    </source>
</reference>
<keyword evidence="3" id="KW-1185">Reference proteome</keyword>
<feature type="compositionally biased region" description="Polar residues" evidence="1">
    <location>
        <begin position="238"/>
        <end position="269"/>
    </location>
</feature>
<feature type="region of interest" description="Disordered" evidence="1">
    <location>
        <begin position="560"/>
        <end position="580"/>
    </location>
</feature>
<evidence type="ECO:0000256" key="1">
    <source>
        <dbReference type="SAM" id="MobiDB-lite"/>
    </source>
</evidence>
<name>A0A6A5SG18_9PLEO</name>
<protein>
    <recommendedName>
        <fullName evidence="4">Glucan 1, 4-alpha-glucosidase</fullName>
    </recommendedName>
</protein>
<feature type="region of interest" description="Disordered" evidence="1">
    <location>
        <begin position="620"/>
        <end position="671"/>
    </location>
</feature>
<feature type="region of interest" description="Disordered" evidence="1">
    <location>
        <begin position="684"/>
        <end position="714"/>
    </location>
</feature>
<feature type="compositionally biased region" description="Polar residues" evidence="1">
    <location>
        <begin position="647"/>
        <end position="656"/>
    </location>
</feature>
<evidence type="ECO:0000313" key="2">
    <source>
        <dbReference type="EMBL" id="KAF1936347.1"/>
    </source>
</evidence>
<feature type="region of interest" description="Disordered" evidence="1">
    <location>
        <begin position="727"/>
        <end position="809"/>
    </location>
</feature>